<evidence type="ECO:0000256" key="2">
    <source>
        <dbReference type="ARBA" id="ARBA00022729"/>
    </source>
</evidence>
<name>A0AA48GV60_9BACT</name>
<evidence type="ECO:0000313" key="3">
    <source>
        <dbReference type="EMBL" id="BDU76844.1"/>
    </source>
</evidence>
<gene>
    <name evidence="3" type="ORF">METESE_18020</name>
</gene>
<dbReference type="CDD" id="cd06911">
    <property type="entry name" value="VirB9_CagX_TrbG"/>
    <property type="match status" value="1"/>
</dbReference>
<dbReference type="InterPro" id="IPR010258">
    <property type="entry name" value="Conjugal_tfr_TrbG/VirB9/CagX"/>
</dbReference>
<organism evidence="3 4">
    <name type="scientific">Mesoterricola sediminis</name>
    <dbReference type="NCBI Taxonomy" id="2927980"/>
    <lineage>
        <taxon>Bacteria</taxon>
        <taxon>Pseudomonadati</taxon>
        <taxon>Acidobacteriota</taxon>
        <taxon>Holophagae</taxon>
        <taxon>Holophagales</taxon>
        <taxon>Holophagaceae</taxon>
        <taxon>Mesoterricola</taxon>
    </lineage>
</organism>
<evidence type="ECO:0000256" key="1">
    <source>
        <dbReference type="ARBA" id="ARBA00006135"/>
    </source>
</evidence>
<evidence type="ECO:0000313" key="4">
    <source>
        <dbReference type="Proteomes" id="UP001228113"/>
    </source>
</evidence>
<keyword evidence="2" id="KW-0732">Signal</keyword>
<dbReference type="InterPro" id="IPR038161">
    <property type="entry name" value="VirB9/CagX/TrbG_C_sf"/>
</dbReference>
<accession>A0AA48GV60</accession>
<dbReference type="RefSeq" id="WP_316411539.1">
    <property type="nucleotide sequence ID" value="NZ_AP027081.1"/>
</dbReference>
<protein>
    <submittedName>
        <fullName evidence="3">Uncharacterized protein</fullName>
    </submittedName>
</protein>
<dbReference type="KEGG" id="msea:METESE_18020"/>
<dbReference type="EMBL" id="AP027081">
    <property type="protein sequence ID" value="BDU76844.1"/>
    <property type="molecule type" value="Genomic_DNA"/>
</dbReference>
<reference evidence="3" key="1">
    <citation type="journal article" date="2023" name="Int. J. Syst. Evol. Microbiol.">
        <title>Mesoterricola silvestris gen. nov., sp. nov., Mesoterricola sediminis sp. nov., Geothrix oryzae sp. nov., Geothrix edaphica sp. nov., Geothrix rubra sp. nov., and Geothrix limicola sp. nov., six novel members of Acidobacteriota isolated from soils.</title>
        <authorList>
            <person name="Itoh H."/>
            <person name="Sugisawa Y."/>
            <person name="Mise K."/>
            <person name="Xu Z."/>
            <person name="Kuniyasu M."/>
            <person name="Ushijima N."/>
            <person name="Kawano K."/>
            <person name="Kobayashi E."/>
            <person name="Shiratori Y."/>
            <person name="Masuda Y."/>
            <person name="Senoo K."/>
        </authorList>
    </citation>
    <scope>NUCLEOTIDE SEQUENCE</scope>
    <source>
        <strain evidence="3">W786</strain>
    </source>
</reference>
<dbReference type="Gene3D" id="2.60.40.2500">
    <property type="match status" value="1"/>
</dbReference>
<dbReference type="Pfam" id="PF03524">
    <property type="entry name" value="CagX"/>
    <property type="match status" value="1"/>
</dbReference>
<dbReference type="InterPro" id="IPR033645">
    <property type="entry name" value="VirB9/CagX/TrbG_C"/>
</dbReference>
<dbReference type="Proteomes" id="UP001228113">
    <property type="component" value="Chromosome"/>
</dbReference>
<keyword evidence="4" id="KW-1185">Reference proteome</keyword>
<sequence>MRPAFAIVLLCAALSAQDTQKVPYLPSRVYSLRLIPGAPAMVELPQGETVRNIWYDKSFFKAESTPETNRVVVQATNTPEAIGKISYIHIETEPSNLQVSLKVEGVPERHESPSVLQIYMDGSDEGSLVNAQVQQRVKRETLYARKFAEDKAAADFQAWRRDLLQNLNDNYAWGGDMQIDRVVDDKVQTYVYMPGASDKAVIELLDRAGKPDKVNYELENGSYVVAKVLRPGEKLHLILGKEQACIRLK</sequence>
<comment type="similarity">
    <text evidence="1">Belongs to the TrbG/VirB9 family.</text>
</comment>
<proteinExistence type="inferred from homology"/>
<dbReference type="AlphaFoldDB" id="A0AA48GV60"/>